<keyword evidence="2" id="KW-1185">Reference proteome</keyword>
<accession>A0A9N8WHW1</accession>
<proteinExistence type="predicted"/>
<dbReference type="EMBL" id="CAJVPV010001095">
    <property type="protein sequence ID" value="CAG8486184.1"/>
    <property type="molecule type" value="Genomic_DNA"/>
</dbReference>
<dbReference type="Proteomes" id="UP000789342">
    <property type="component" value="Unassembled WGS sequence"/>
</dbReference>
<name>A0A9N8WHW1_9GLOM</name>
<dbReference type="AlphaFoldDB" id="A0A9N8WHW1"/>
<protein>
    <submittedName>
        <fullName evidence="1">3642_t:CDS:1</fullName>
    </submittedName>
</protein>
<evidence type="ECO:0000313" key="1">
    <source>
        <dbReference type="EMBL" id="CAG8486184.1"/>
    </source>
</evidence>
<sequence>MHSLVTNAVHHVTPREWTNGHTNDKSQTIHFLIIETFINIVAALKKKEVGLRVPKGGVIRMIFLTTNGISLKSSGQQNKVSIRDVP</sequence>
<reference evidence="1" key="1">
    <citation type="submission" date="2021-06" db="EMBL/GenBank/DDBJ databases">
        <authorList>
            <person name="Kallberg Y."/>
            <person name="Tangrot J."/>
            <person name="Rosling A."/>
        </authorList>
    </citation>
    <scope>NUCLEOTIDE SEQUENCE</scope>
    <source>
        <strain evidence="1">CL551</strain>
    </source>
</reference>
<comment type="caution">
    <text evidence="1">The sequence shown here is derived from an EMBL/GenBank/DDBJ whole genome shotgun (WGS) entry which is preliminary data.</text>
</comment>
<gene>
    <name evidence="1" type="ORF">AMORRO_LOCUS2553</name>
</gene>
<evidence type="ECO:0000313" key="2">
    <source>
        <dbReference type="Proteomes" id="UP000789342"/>
    </source>
</evidence>
<organism evidence="1 2">
    <name type="scientific">Acaulospora morrowiae</name>
    <dbReference type="NCBI Taxonomy" id="94023"/>
    <lineage>
        <taxon>Eukaryota</taxon>
        <taxon>Fungi</taxon>
        <taxon>Fungi incertae sedis</taxon>
        <taxon>Mucoromycota</taxon>
        <taxon>Glomeromycotina</taxon>
        <taxon>Glomeromycetes</taxon>
        <taxon>Diversisporales</taxon>
        <taxon>Acaulosporaceae</taxon>
        <taxon>Acaulospora</taxon>
    </lineage>
</organism>